<evidence type="ECO:0000259" key="1">
    <source>
        <dbReference type="PROSITE" id="PS50011"/>
    </source>
</evidence>
<proteinExistence type="predicted"/>
<dbReference type="InterPro" id="IPR000719">
    <property type="entry name" value="Prot_kinase_dom"/>
</dbReference>
<dbReference type="Pfam" id="PF17667">
    <property type="entry name" value="Pkinase_fungal"/>
    <property type="match status" value="1"/>
</dbReference>
<accession>A0A8H5EVS2</accession>
<dbReference type="PANTHER" id="PTHR38248">
    <property type="entry name" value="FUNK1 6"/>
    <property type="match status" value="1"/>
</dbReference>
<evidence type="ECO:0000313" key="2">
    <source>
        <dbReference type="EMBL" id="KAF5314410.1"/>
    </source>
</evidence>
<evidence type="ECO:0000313" key="3">
    <source>
        <dbReference type="Proteomes" id="UP000567179"/>
    </source>
</evidence>
<dbReference type="EMBL" id="JAACJJ010000044">
    <property type="protein sequence ID" value="KAF5314410.1"/>
    <property type="molecule type" value="Genomic_DNA"/>
</dbReference>
<sequence>MKILHRDMTVENMMYRLDAENNVVGVLNGFDLAVMLSEQENGPVSKQRIGTRPYIAIELLESADGNPPLHLCRHDLESMMYVILDLACYRQFLEKDQETSPIKVWFSVEFTAPQLALGKLGFLMGNNLPNASKEMENLLPLLHRLVKMFHQGYFARGDTNYPGMIDEFDSDILGGFVTLDKFTKFFVL</sequence>
<feature type="domain" description="Protein kinase" evidence="1">
    <location>
        <begin position="1"/>
        <end position="188"/>
    </location>
</feature>
<dbReference type="Proteomes" id="UP000567179">
    <property type="component" value="Unassembled WGS sequence"/>
</dbReference>
<dbReference type="SUPFAM" id="SSF56112">
    <property type="entry name" value="Protein kinase-like (PK-like)"/>
    <property type="match status" value="1"/>
</dbReference>
<reference evidence="2 3" key="1">
    <citation type="journal article" date="2020" name="ISME J.">
        <title>Uncovering the hidden diversity of litter-decomposition mechanisms in mushroom-forming fungi.</title>
        <authorList>
            <person name="Floudas D."/>
            <person name="Bentzer J."/>
            <person name="Ahren D."/>
            <person name="Johansson T."/>
            <person name="Persson P."/>
            <person name="Tunlid A."/>
        </authorList>
    </citation>
    <scope>NUCLEOTIDE SEQUENCE [LARGE SCALE GENOMIC DNA]</scope>
    <source>
        <strain evidence="2 3">CBS 101986</strain>
    </source>
</reference>
<dbReference type="PROSITE" id="PS50011">
    <property type="entry name" value="PROTEIN_KINASE_DOM"/>
    <property type="match status" value="1"/>
</dbReference>
<dbReference type="AlphaFoldDB" id="A0A8H5EVS2"/>
<dbReference type="InterPro" id="IPR040976">
    <property type="entry name" value="Pkinase_fungal"/>
</dbReference>
<gene>
    <name evidence="2" type="ORF">D9619_011838</name>
</gene>
<dbReference type="InterPro" id="IPR011009">
    <property type="entry name" value="Kinase-like_dom_sf"/>
</dbReference>
<dbReference type="GO" id="GO:0005524">
    <property type="term" value="F:ATP binding"/>
    <property type="evidence" value="ECO:0007669"/>
    <property type="project" value="InterPro"/>
</dbReference>
<dbReference type="Gene3D" id="1.10.510.10">
    <property type="entry name" value="Transferase(Phosphotransferase) domain 1"/>
    <property type="match status" value="1"/>
</dbReference>
<comment type="caution">
    <text evidence="2">The sequence shown here is derived from an EMBL/GenBank/DDBJ whole genome shotgun (WGS) entry which is preliminary data.</text>
</comment>
<dbReference type="PANTHER" id="PTHR38248:SF2">
    <property type="entry name" value="FUNK1 11"/>
    <property type="match status" value="1"/>
</dbReference>
<dbReference type="GO" id="GO:0004672">
    <property type="term" value="F:protein kinase activity"/>
    <property type="evidence" value="ECO:0007669"/>
    <property type="project" value="InterPro"/>
</dbReference>
<name>A0A8H5EVS2_9AGAR</name>
<keyword evidence="3" id="KW-1185">Reference proteome</keyword>
<protein>
    <recommendedName>
        <fullName evidence="1">Protein kinase domain-containing protein</fullName>
    </recommendedName>
</protein>
<dbReference type="OrthoDB" id="5569250at2759"/>
<organism evidence="2 3">
    <name type="scientific">Psilocybe cf. subviscida</name>
    <dbReference type="NCBI Taxonomy" id="2480587"/>
    <lineage>
        <taxon>Eukaryota</taxon>
        <taxon>Fungi</taxon>
        <taxon>Dikarya</taxon>
        <taxon>Basidiomycota</taxon>
        <taxon>Agaricomycotina</taxon>
        <taxon>Agaricomycetes</taxon>
        <taxon>Agaricomycetidae</taxon>
        <taxon>Agaricales</taxon>
        <taxon>Agaricineae</taxon>
        <taxon>Strophariaceae</taxon>
        <taxon>Psilocybe</taxon>
    </lineage>
</organism>